<feature type="signal peptide" evidence="1">
    <location>
        <begin position="1"/>
        <end position="24"/>
    </location>
</feature>
<reference evidence="3" key="1">
    <citation type="journal article" date="2019" name="Int. J. Syst. Evol. Microbiol.">
        <title>The Global Catalogue of Microorganisms (GCM) 10K type strain sequencing project: providing services to taxonomists for standard genome sequencing and annotation.</title>
        <authorList>
            <consortium name="The Broad Institute Genomics Platform"/>
            <consortium name="The Broad Institute Genome Sequencing Center for Infectious Disease"/>
            <person name="Wu L."/>
            <person name="Ma J."/>
        </authorList>
    </citation>
    <scope>NUCLEOTIDE SEQUENCE [LARGE SCALE GENOMIC DNA]</scope>
    <source>
        <strain evidence="3">KACC 14249</strain>
    </source>
</reference>
<dbReference type="RefSeq" id="WP_345717047.1">
    <property type="nucleotide sequence ID" value="NZ_BAABFP010000005.1"/>
</dbReference>
<evidence type="ECO:0000256" key="1">
    <source>
        <dbReference type="SAM" id="SignalP"/>
    </source>
</evidence>
<keyword evidence="1" id="KW-0732">Signal</keyword>
<dbReference type="Proteomes" id="UP001596189">
    <property type="component" value="Unassembled WGS sequence"/>
</dbReference>
<gene>
    <name evidence="2" type="ORF">ACFQDO_03530</name>
</gene>
<sequence length="213" mass="21229">MSSSAGARALTCLALALLLPTTLAACSAADHAAKAAGTDPAPAAAKPLETLASPLCTTTGTDAAAVHLSVPAGFVRDSVQGPKSQAALRYDRAPRSPRWSTVAVYPWSEDETASDREVLDQLVARFGKDTGLVAGSGRATHGTVALADGTDAPSWSLSPSKAAAGSSAPSTYSMWLYTAGSQRYGVGIQAPPGGSGAAVRKAVLSSIGSGACG</sequence>
<organism evidence="2 3">
    <name type="scientific">Angustibacter luteus</name>
    <dbReference type="NCBI Taxonomy" id="658456"/>
    <lineage>
        <taxon>Bacteria</taxon>
        <taxon>Bacillati</taxon>
        <taxon>Actinomycetota</taxon>
        <taxon>Actinomycetes</taxon>
        <taxon>Kineosporiales</taxon>
        <taxon>Kineosporiaceae</taxon>
    </lineage>
</organism>
<keyword evidence="3" id="KW-1185">Reference proteome</keyword>
<evidence type="ECO:0000313" key="2">
    <source>
        <dbReference type="EMBL" id="MFC6006193.1"/>
    </source>
</evidence>
<feature type="chain" id="PRO_5046360633" description="DUF3558 domain-containing protein" evidence="1">
    <location>
        <begin position="25"/>
        <end position="213"/>
    </location>
</feature>
<accession>A0ABW1JBA3</accession>
<name>A0ABW1JBA3_9ACTN</name>
<dbReference type="EMBL" id="JBHSRD010000002">
    <property type="protein sequence ID" value="MFC6006193.1"/>
    <property type="molecule type" value="Genomic_DNA"/>
</dbReference>
<comment type="caution">
    <text evidence="2">The sequence shown here is derived from an EMBL/GenBank/DDBJ whole genome shotgun (WGS) entry which is preliminary data.</text>
</comment>
<protein>
    <recommendedName>
        <fullName evidence="4">DUF3558 domain-containing protein</fullName>
    </recommendedName>
</protein>
<evidence type="ECO:0000313" key="3">
    <source>
        <dbReference type="Proteomes" id="UP001596189"/>
    </source>
</evidence>
<proteinExistence type="predicted"/>
<evidence type="ECO:0008006" key="4">
    <source>
        <dbReference type="Google" id="ProtNLM"/>
    </source>
</evidence>